<dbReference type="InterPro" id="IPR011044">
    <property type="entry name" value="Quino_amine_DH_bsu"/>
</dbReference>
<dbReference type="PROSITE" id="PS50093">
    <property type="entry name" value="PKD"/>
    <property type="match status" value="1"/>
</dbReference>
<dbReference type="SUPFAM" id="SSF50969">
    <property type="entry name" value="YVTN repeat-like/Quinoprotein amine dehydrogenase"/>
    <property type="match status" value="1"/>
</dbReference>
<dbReference type="Pfam" id="PF17164">
    <property type="entry name" value="DUF5122"/>
    <property type="match status" value="1"/>
</dbReference>
<feature type="signal peptide" evidence="2">
    <location>
        <begin position="1"/>
        <end position="25"/>
    </location>
</feature>
<dbReference type="AlphaFoldDB" id="A0A7X0G609"/>
<organism evidence="4 5">
    <name type="scientific">Actinomadura coerulea</name>
    <dbReference type="NCBI Taxonomy" id="46159"/>
    <lineage>
        <taxon>Bacteria</taxon>
        <taxon>Bacillati</taxon>
        <taxon>Actinomycetota</taxon>
        <taxon>Actinomycetes</taxon>
        <taxon>Streptosporangiales</taxon>
        <taxon>Thermomonosporaceae</taxon>
        <taxon>Actinomadura</taxon>
    </lineage>
</organism>
<dbReference type="SMART" id="SM00089">
    <property type="entry name" value="PKD"/>
    <property type="match status" value="1"/>
</dbReference>
<evidence type="ECO:0000313" key="5">
    <source>
        <dbReference type="Proteomes" id="UP000546324"/>
    </source>
</evidence>
<dbReference type="Gene3D" id="2.60.40.10">
    <property type="entry name" value="Immunoglobulins"/>
    <property type="match status" value="1"/>
</dbReference>
<feature type="region of interest" description="Disordered" evidence="1">
    <location>
        <begin position="28"/>
        <end position="49"/>
    </location>
</feature>
<dbReference type="RefSeq" id="WP_230298958.1">
    <property type="nucleotide sequence ID" value="NZ_JACHMQ010000001.1"/>
</dbReference>
<dbReference type="InterPro" id="IPR000601">
    <property type="entry name" value="PKD_dom"/>
</dbReference>
<accession>A0A7X0G609</accession>
<dbReference type="Pfam" id="PF18911">
    <property type="entry name" value="PKD_4"/>
    <property type="match status" value="1"/>
</dbReference>
<dbReference type="InterPro" id="IPR022409">
    <property type="entry name" value="PKD/Chitinase_dom"/>
</dbReference>
<evidence type="ECO:0000256" key="2">
    <source>
        <dbReference type="SAM" id="SignalP"/>
    </source>
</evidence>
<comment type="caution">
    <text evidence="4">The sequence shown here is derived from an EMBL/GenBank/DDBJ whole genome shotgun (WGS) entry which is preliminary data.</text>
</comment>
<name>A0A7X0G609_9ACTN</name>
<gene>
    <name evidence="4" type="ORF">BKA00_006970</name>
</gene>
<reference evidence="4 5" key="1">
    <citation type="submission" date="2020-08" db="EMBL/GenBank/DDBJ databases">
        <title>Sequencing the genomes of 1000 actinobacteria strains.</title>
        <authorList>
            <person name="Klenk H.-P."/>
        </authorList>
    </citation>
    <scope>NUCLEOTIDE SEQUENCE [LARGE SCALE GENOMIC DNA]</scope>
    <source>
        <strain evidence="4 5">DSM 43675</strain>
    </source>
</reference>
<keyword evidence="2" id="KW-0732">Signal</keyword>
<protein>
    <submittedName>
        <fullName evidence="4">PKD repeat protein</fullName>
    </submittedName>
</protein>
<keyword evidence="5" id="KW-1185">Reference proteome</keyword>
<feature type="chain" id="PRO_5039151159" evidence="2">
    <location>
        <begin position="26"/>
        <end position="946"/>
    </location>
</feature>
<dbReference type="InterPro" id="IPR013431">
    <property type="entry name" value="Delta_60_rpt"/>
</dbReference>
<dbReference type="EMBL" id="JACHMQ010000001">
    <property type="protein sequence ID" value="MBB6400056.1"/>
    <property type="molecule type" value="Genomic_DNA"/>
</dbReference>
<dbReference type="GO" id="GO:0005975">
    <property type="term" value="P:carbohydrate metabolic process"/>
    <property type="evidence" value="ECO:0007669"/>
    <property type="project" value="UniProtKB-ARBA"/>
</dbReference>
<sequence length="946" mass="97412">MGRRRWGPLAVGAALALGTLTGSLAASAPASADQRGSEPGHGKVVSADPANYTPNVLDGEVKSIIKIGGKIYVGGSFTQVKEPGANKPTLVRNRLFAFDASTGAIDPDFAPSLDKGEASALLPAPDGQSIYVGGSFGQINGVRHFVLARINAQTGAPVASFDPQLDAKVRDLRLAGGRLYVGGTFATVGGAARPALATLDPQTGARDDFVDLNVTGTQTGDGVTQLYKMDVSPDGSKLVGIGNFSSVAGSTRRQIVMVDLTGPSAQLANWDTTRYADQCSQSFDTYMRDVEFSPDGGYFVVTTTGAYGGSAKLCDTQARWESAAAGGGQQPTWVNYTGGDTTYAVEITDTAVYTGGHFRWANNPFAGDSPGQGAVGREGIVALDPVSGLPFSWNPGRDKGVGVFDMLATDEGLWIGSDTDNVGGEFHQKLALFPVAGGAAVPAYSTGELPGNVYSGGGIGFGAANYLRHRSFDGTTAGAAVDDGTAGVDWRTARGAFMVNGELFYGSSDGLFRRRSFDGTALGTPTTIDTADQLTTMTTWHSQVQNITGMFFAKGRIYYTRGQSSLYYRTFNPESNVVGAQEFTAVGNLPGMSWSSVGGMFVNGADLYYVDNGNGRLYRVAFSAAGVPSGSSTEVSAADWRGRTVFLYAGTPNQLPHAAFTGDCDGLNCTFNAAGSSDPDGSIASYAWDFGDGETGTGAAPQHAFTAAGTYTVKLTVTDDRGGKGTRSQDVTVASNQVNIGYRGGSGGNGNVQTATAQVPPAVQPGDGLILMLTFNSSEATLATPPAGWTQVGTQAAGTATSVVWKRVAQAGDAGTQVGIGFSAYTKADVRLLAYEGTNATDPVAAVAKSSDAATVTDHTSPSAQVDAAGSWALTYWADKSSSTTSWTAPAGVETRGTGIGSGSGRITALVADSNGTVATGTYGGKTATTDAASRAALWTIILARK</sequence>
<dbReference type="InterPro" id="IPR013783">
    <property type="entry name" value="Ig-like_fold"/>
</dbReference>
<evidence type="ECO:0000256" key="1">
    <source>
        <dbReference type="SAM" id="MobiDB-lite"/>
    </source>
</evidence>
<dbReference type="CDD" id="cd00146">
    <property type="entry name" value="PKD"/>
    <property type="match status" value="1"/>
</dbReference>
<dbReference type="InterPro" id="IPR035986">
    <property type="entry name" value="PKD_dom_sf"/>
</dbReference>
<evidence type="ECO:0000259" key="3">
    <source>
        <dbReference type="PROSITE" id="PS50093"/>
    </source>
</evidence>
<proteinExistence type="predicted"/>
<evidence type="ECO:0000313" key="4">
    <source>
        <dbReference type="EMBL" id="MBB6400056.1"/>
    </source>
</evidence>
<feature type="domain" description="PKD" evidence="3">
    <location>
        <begin position="666"/>
        <end position="733"/>
    </location>
</feature>
<dbReference type="SUPFAM" id="SSF49299">
    <property type="entry name" value="PKD domain"/>
    <property type="match status" value="1"/>
</dbReference>
<dbReference type="Proteomes" id="UP000546324">
    <property type="component" value="Unassembled WGS sequence"/>
</dbReference>